<comment type="similarity">
    <text evidence="2">Belongs to the nucleotide-sugar transporter family. UDP-galactose:UMP antiporter (TC 2.A.7.11) subfamily.</text>
</comment>
<accession>C1FGK7</accession>
<keyword evidence="3" id="KW-0813">Transport</keyword>
<feature type="transmembrane region" description="Helical" evidence="8">
    <location>
        <begin position="52"/>
        <end position="72"/>
    </location>
</feature>
<evidence type="ECO:0000313" key="10">
    <source>
        <dbReference type="Proteomes" id="UP000002009"/>
    </source>
</evidence>
<dbReference type="InParanoid" id="C1FGK7"/>
<dbReference type="GO" id="GO:0005789">
    <property type="term" value="C:endoplasmic reticulum membrane"/>
    <property type="evidence" value="ECO:0007669"/>
    <property type="project" value="TreeGrafter"/>
</dbReference>
<feature type="transmembrane region" description="Helical" evidence="8">
    <location>
        <begin position="175"/>
        <end position="193"/>
    </location>
</feature>
<comment type="subcellular location">
    <subcellularLocation>
        <location evidence="1">Membrane</location>
        <topology evidence="1">Multi-pass membrane protein</topology>
    </subcellularLocation>
</comment>
<dbReference type="RefSeq" id="XP_002508021.1">
    <property type="nucleotide sequence ID" value="XM_002507975.1"/>
</dbReference>
<dbReference type="GeneID" id="8245933"/>
<feature type="transmembrane region" description="Helical" evidence="8">
    <location>
        <begin position="118"/>
        <end position="135"/>
    </location>
</feature>
<feature type="transmembrane region" description="Helical" evidence="8">
    <location>
        <begin position="141"/>
        <end position="163"/>
    </location>
</feature>
<keyword evidence="6 8" id="KW-0472">Membrane</keyword>
<evidence type="ECO:0000256" key="7">
    <source>
        <dbReference type="SAM" id="MobiDB-lite"/>
    </source>
</evidence>
<evidence type="ECO:0000256" key="6">
    <source>
        <dbReference type="ARBA" id="ARBA00023136"/>
    </source>
</evidence>
<feature type="compositionally biased region" description="Basic and acidic residues" evidence="7">
    <location>
        <begin position="388"/>
        <end position="419"/>
    </location>
</feature>
<evidence type="ECO:0000256" key="3">
    <source>
        <dbReference type="ARBA" id="ARBA00022448"/>
    </source>
</evidence>
<keyword evidence="5 8" id="KW-1133">Transmembrane helix</keyword>
<keyword evidence="4 8" id="KW-0812">Transmembrane</keyword>
<dbReference type="SUPFAM" id="SSF103481">
    <property type="entry name" value="Multidrug resistance efflux transporter EmrE"/>
    <property type="match status" value="1"/>
</dbReference>
<dbReference type="KEGG" id="mis:MICPUN_108816"/>
<dbReference type="GO" id="GO:0000139">
    <property type="term" value="C:Golgi membrane"/>
    <property type="evidence" value="ECO:0007669"/>
    <property type="project" value="TreeGrafter"/>
</dbReference>
<feature type="compositionally biased region" description="Basic and acidic residues" evidence="7">
    <location>
        <begin position="352"/>
        <end position="371"/>
    </location>
</feature>
<organism evidence="9 10">
    <name type="scientific">Micromonas commoda (strain RCC299 / NOUM17 / CCMP2709)</name>
    <name type="common">Picoplanktonic green alga</name>
    <dbReference type="NCBI Taxonomy" id="296587"/>
    <lineage>
        <taxon>Eukaryota</taxon>
        <taxon>Viridiplantae</taxon>
        <taxon>Chlorophyta</taxon>
        <taxon>Mamiellophyceae</taxon>
        <taxon>Mamiellales</taxon>
        <taxon>Mamiellaceae</taxon>
        <taxon>Micromonas</taxon>
    </lineage>
</organism>
<sequence length="419" mass="45046">MGVIAQPDVVLLGRRVAADQAFVWLAAGTIVSIALASYLEEFVLKSLPNYDFFFTMAFFELAVFGVVSHVTIRLRAATELASLGGDGAVASPGRAAIGPPPRWSDVKWWRLEPRAAPLRLYVIGATCLALYASLGKLAYKYVNYVTGTVLKSIKLVPVMIVSVTWLGRSYPPHDYAAAGFLTTSAVMFGLGEAESNREANYAMGFALSFVCLGLTAAQSNIADACMRDHGAGVDENMLYVNGVGACLVFAFLVISGEVFQAFAYFTRFPGAFALLFVRSVVFYVGAWLYTLLMKHFGAVAAVAVTTARKAITVMLSFALFRSDKPLTAKYAAATALFFGAIACEYHKSEVRRRREERARGGAKEGGRRGGDDDTAGGGGDSPGDDSGEGGRRRPGRRSEDGRGGATREMDRELAPVRIK</sequence>
<evidence type="ECO:0000256" key="4">
    <source>
        <dbReference type="ARBA" id="ARBA00022692"/>
    </source>
</evidence>
<name>C1FGK7_MICCC</name>
<dbReference type="InterPro" id="IPR037185">
    <property type="entry name" value="EmrE-like"/>
</dbReference>
<dbReference type="PANTHER" id="PTHR10778:SF8">
    <property type="entry name" value="ADENOSINE 3'-PHOSPHO 5'-PHOSPHOSULFATE TRANSPORTER 2"/>
    <property type="match status" value="1"/>
</dbReference>
<reference evidence="9 10" key="1">
    <citation type="journal article" date="2009" name="Science">
        <title>Green evolution and dynamic adaptations revealed by genomes of the marine picoeukaryotes Micromonas.</title>
        <authorList>
            <person name="Worden A.Z."/>
            <person name="Lee J.H."/>
            <person name="Mock T."/>
            <person name="Rouze P."/>
            <person name="Simmons M.P."/>
            <person name="Aerts A.L."/>
            <person name="Allen A.E."/>
            <person name="Cuvelier M.L."/>
            <person name="Derelle E."/>
            <person name="Everett M.V."/>
            <person name="Foulon E."/>
            <person name="Grimwood J."/>
            <person name="Gundlach H."/>
            <person name="Henrissat B."/>
            <person name="Napoli C."/>
            <person name="McDonald S.M."/>
            <person name="Parker M.S."/>
            <person name="Rombauts S."/>
            <person name="Salamov A."/>
            <person name="Von Dassow P."/>
            <person name="Badger J.H."/>
            <person name="Coutinho P.M."/>
            <person name="Demir E."/>
            <person name="Dubchak I."/>
            <person name="Gentemann C."/>
            <person name="Eikrem W."/>
            <person name="Gready J.E."/>
            <person name="John U."/>
            <person name="Lanier W."/>
            <person name="Lindquist E.A."/>
            <person name="Lucas S."/>
            <person name="Mayer K.F."/>
            <person name="Moreau H."/>
            <person name="Not F."/>
            <person name="Otillar R."/>
            <person name="Panaud O."/>
            <person name="Pangilinan J."/>
            <person name="Paulsen I."/>
            <person name="Piegu B."/>
            <person name="Poliakov A."/>
            <person name="Robbens S."/>
            <person name="Schmutz J."/>
            <person name="Toulza E."/>
            <person name="Wyss T."/>
            <person name="Zelensky A."/>
            <person name="Zhou K."/>
            <person name="Armbrust E.V."/>
            <person name="Bhattacharya D."/>
            <person name="Goodenough U.W."/>
            <person name="Van de Peer Y."/>
            <person name="Grigoriev I.V."/>
        </authorList>
    </citation>
    <scope>NUCLEOTIDE SEQUENCE [LARGE SCALE GENOMIC DNA]</scope>
    <source>
        <strain evidence="10">RCC299 / NOUM17</strain>
    </source>
</reference>
<feature type="transmembrane region" description="Helical" evidence="8">
    <location>
        <begin position="238"/>
        <end position="265"/>
    </location>
</feature>
<evidence type="ECO:0000313" key="9">
    <source>
        <dbReference type="EMBL" id="ACO69279.1"/>
    </source>
</evidence>
<dbReference type="OrthoDB" id="497696at2759"/>
<dbReference type="AlphaFoldDB" id="C1FGK7"/>
<evidence type="ECO:0000256" key="8">
    <source>
        <dbReference type="SAM" id="Phobius"/>
    </source>
</evidence>
<feature type="transmembrane region" description="Helical" evidence="8">
    <location>
        <begin position="199"/>
        <end position="217"/>
    </location>
</feature>
<evidence type="ECO:0000256" key="2">
    <source>
        <dbReference type="ARBA" id="ARBA00008349"/>
    </source>
</evidence>
<gene>
    <name evidence="9" type="ORF">MICPUN_108816</name>
</gene>
<dbReference type="EMBL" id="CP001575">
    <property type="protein sequence ID" value="ACO69279.1"/>
    <property type="molecule type" value="Genomic_DNA"/>
</dbReference>
<dbReference type="GO" id="GO:0046964">
    <property type="term" value="F:3'-phosphoadenosine 5'-phosphosulfate transmembrane transporter activity"/>
    <property type="evidence" value="ECO:0007669"/>
    <property type="project" value="TreeGrafter"/>
</dbReference>
<feature type="transmembrane region" description="Helical" evidence="8">
    <location>
        <begin position="271"/>
        <end position="292"/>
    </location>
</feature>
<evidence type="ECO:0000256" key="5">
    <source>
        <dbReference type="ARBA" id="ARBA00022989"/>
    </source>
</evidence>
<feature type="transmembrane region" description="Helical" evidence="8">
    <location>
        <begin position="21"/>
        <end position="40"/>
    </location>
</feature>
<dbReference type="PANTHER" id="PTHR10778">
    <property type="entry name" value="SOLUTE CARRIER FAMILY 35 MEMBER B"/>
    <property type="match status" value="1"/>
</dbReference>
<dbReference type="eggNOG" id="KOG1582">
    <property type="taxonomic scope" value="Eukaryota"/>
</dbReference>
<keyword evidence="10" id="KW-1185">Reference proteome</keyword>
<dbReference type="Pfam" id="PF08449">
    <property type="entry name" value="UAA"/>
    <property type="match status" value="1"/>
</dbReference>
<protein>
    <submittedName>
        <fullName evidence="9">Drug/Metabolite transporter superfamily</fullName>
    </submittedName>
</protein>
<dbReference type="InterPro" id="IPR013657">
    <property type="entry name" value="SCL35B1-4/HUT1"/>
</dbReference>
<evidence type="ECO:0000256" key="1">
    <source>
        <dbReference type="ARBA" id="ARBA00004141"/>
    </source>
</evidence>
<proteinExistence type="inferred from homology"/>
<feature type="region of interest" description="Disordered" evidence="7">
    <location>
        <begin position="352"/>
        <end position="419"/>
    </location>
</feature>
<dbReference type="Proteomes" id="UP000002009">
    <property type="component" value="Chromosome 8"/>
</dbReference>
<feature type="transmembrane region" description="Helical" evidence="8">
    <location>
        <begin position="299"/>
        <end position="320"/>
    </location>
</feature>